<reference evidence="3" key="1">
    <citation type="submission" date="2020-06" db="EMBL/GenBank/DDBJ databases">
        <authorList>
            <consortium name="Plant Systems Biology data submission"/>
        </authorList>
    </citation>
    <scope>NUCLEOTIDE SEQUENCE</scope>
    <source>
        <strain evidence="3">D6</strain>
    </source>
</reference>
<feature type="region of interest" description="Disordered" evidence="1">
    <location>
        <begin position="236"/>
        <end position="262"/>
    </location>
</feature>
<name>A0A9N8DHK7_9STRA</name>
<dbReference type="InterPro" id="IPR025714">
    <property type="entry name" value="Methyltranfer_dom"/>
</dbReference>
<dbReference type="OrthoDB" id="192115at2759"/>
<feature type="region of interest" description="Disordered" evidence="1">
    <location>
        <begin position="27"/>
        <end position="60"/>
    </location>
</feature>
<feature type="compositionally biased region" description="Low complexity" evidence="1">
    <location>
        <begin position="247"/>
        <end position="258"/>
    </location>
</feature>
<feature type="compositionally biased region" description="Basic and acidic residues" evidence="1">
    <location>
        <begin position="30"/>
        <end position="54"/>
    </location>
</feature>
<feature type="compositionally biased region" description="Basic and acidic residues" evidence="1">
    <location>
        <begin position="95"/>
        <end position="114"/>
    </location>
</feature>
<dbReference type="Pfam" id="PF13679">
    <property type="entry name" value="Methyltransf_32"/>
    <property type="match status" value="1"/>
</dbReference>
<comment type="caution">
    <text evidence="3">The sequence shown here is derived from an EMBL/GenBank/DDBJ whole genome shotgun (WGS) entry which is preliminary data.</text>
</comment>
<dbReference type="Gene3D" id="3.40.50.150">
    <property type="entry name" value="Vaccinia Virus protein VP39"/>
    <property type="match status" value="1"/>
</dbReference>
<evidence type="ECO:0000313" key="4">
    <source>
        <dbReference type="Proteomes" id="UP001153069"/>
    </source>
</evidence>
<evidence type="ECO:0000313" key="3">
    <source>
        <dbReference type="EMBL" id="CAB9503327.1"/>
    </source>
</evidence>
<dbReference type="PANTHER" id="PTHR13369:SF0">
    <property type="entry name" value="GLUTATHIONE S-TRANSFERASE C-TERMINAL DOMAIN-CONTAINING PROTEIN"/>
    <property type="match status" value="1"/>
</dbReference>
<feature type="region of interest" description="Disordered" evidence="1">
    <location>
        <begin position="88"/>
        <end position="120"/>
    </location>
</feature>
<dbReference type="InterPro" id="IPR029063">
    <property type="entry name" value="SAM-dependent_MTases_sf"/>
</dbReference>
<organism evidence="3 4">
    <name type="scientific">Seminavis robusta</name>
    <dbReference type="NCBI Taxonomy" id="568900"/>
    <lineage>
        <taxon>Eukaryota</taxon>
        <taxon>Sar</taxon>
        <taxon>Stramenopiles</taxon>
        <taxon>Ochrophyta</taxon>
        <taxon>Bacillariophyta</taxon>
        <taxon>Bacillariophyceae</taxon>
        <taxon>Bacillariophycidae</taxon>
        <taxon>Naviculales</taxon>
        <taxon>Naviculaceae</taxon>
        <taxon>Seminavis</taxon>
    </lineage>
</organism>
<accession>A0A9N8DHK7</accession>
<dbReference type="GO" id="GO:0005737">
    <property type="term" value="C:cytoplasm"/>
    <property type="evidence" value="ECO:0007669"/>
    <property type="project" value="TreeGrafter"/>
</dbReference>
<feature type="domain" description="Methyltransferase" evidence="2">
    <location>
        <begin position="283"/>
        <end position="415"/>
    </location>
</feature>
<gene>
    <name evidence="3" type="ORF">SEMRO_162_G072910.1</name>
</gene>
<dbReference type="EMBL" id="CAICTM010000161">
    <property type="protein sequence ID" value="CAB9503327.1"/>
    <property type="molecule type" value="Genomic_DNA"/>
</dbReference>
<proteinExistence type="predicted"/>
<keyword evidence="4" id="KW-1185">Reference proteome</keyword>
<dbReference type="Proteomes" id="UP001153069">
    <property type="component" value="Unassembled WGS sequence"/>
</dbReference>
<sequence>MTSSQTILVVQSGCIVRKRRFHRMVSLALKPEKKDSSDDDDRRNNNKKKEHDDNEPPTLVMVSRDDPCMAWCVLGAWIRVELKISQEEDGTATEKCTRNDEDPVEKKDEKKKQNDSSGHTEAVRVELLQCSPDPNVIPICLQLVAEGALPLSVFSNQTHLQDVHQVEELLRLPPRDKQRKDAIIQISRQLKHGVDNNNHQKTGPLPHIKRWQWQILERLEQNTPLVVPVPFCRPVSNSNGVPEDNSDPTSSTDDPITTKMNVPDVNSMSIRHGISRVDYLKGKKWPQIRWLLQRLQPMMLDDGCTTTRVLDVGGGRGDLAVAVALAFPQAHVTVVDSNESSLLAGRSYAQQSLGLSADKKTSFVCADFATYAAQENHNFDVIVAWHACGDLSDCALQFALSCQANFVICPCCYTKRYITGFEPCWIRDHNNNNCIVPSSSEQRQSNPQEEIAIVQKLAETNNHPEVSQRAMKLINCMRLHALLLEQQQQSSKQQPHDNGTVTIDSNTKKSLGIRLERYESTFSSKNLVLVGEWSTS</sequence>
<dbReference type="AlphaFoldDB" id="A0A9N8DHK7"/>
<dbReference type="PANTHER" id="PTHR13369">
    <property type="match status" value="1"/>
</dbReference>
<dbReference type="CDD" id="cd02440">
    <property type="entry name" value="AdoMet_MTases"/>
    <property type="match status" value="1"/>
</dbReference>
<evidence type="ECO:0000259" key="2">
    <source>
        <dbReference type="Pfam" id="PF13679"/>
    </source>
</evidence>
<evidence type="ECO:0000256" key="1">
    <source>
        <dbReference type="SAM" id="MobiDB-lite"/>
    </source>
</evidence>
<protein>
    <submittedName>
        <fullName evidence="3">S-transferase C-terminal domain-containing protein</fullName>
    </submittedName>
</protein>
<dbReference type="SUPFAM" id="SSF53335">
    <property type="entry name" value="S-adenosyl-L-methionine-dependent methyltransferases"/>
    <property type="match status" value="1"/>
</dbReference>